<comment type="caution">
    <text evidence="2">The sequence shown here is derived from an EMBL/GenBank/DDBJ whole genome shotgun (WGS) entry which is preliminary data.</text>
</comment>
<dbReference type="OrthoDB" id="4641441at2"/>
<evidence type="ECO:0000313" key="2">
    <source>
        <dbReference type="EMBL" id="ORA03307.1"/>
    </source>
</evidence>
<keyword evidence="3" id="KW-1185">Reference proteome</keyword>
<sequence length="203" mass="21762">MTARRRRLLVLSAPVVLILLLVAGWSVWTGLTDRAATQRFSDGLAAARDDRLLDAEEDFVAVLERVEGGRSCALRVDLVLVRETLGDRAVAAVDADEARGYYRSAREVVEQAPPGCFADNTDTDPGRREIRERAAPRLDAKLAALSQPLPPAPPLAPPPPPPPAGSPAPGGASTPDEQERRLNPDQGDPLDRLGDILRDAAGR</sequence>
<evidence type="ECO:0000256" key="1">
    <source>
        <dbReference type="SAM" id="MobiDB-lite"/>
    </source>
</evidence>
<dbReference type="STRING" id="564198.BST17_19575"/>
<dbReference type="EMBL" id="MVHJ01000018">
    <property type="protein sequence ID" value="ORA03307.1"/>
    <property type="molecule type" value="Genomic_DNA"/>
</dbReference>
<name>A0A1W9YTJ8_MYCBA</name>
<evidence type="ECO:0000313" key="3">
    <source>
        <dbReference type="Proteomes" id="UP000192366"/>
    </source>
</evidence>
<feature type="region of interest" description="Disordered" evidence="1">
    <location>
        <begin position="144"/>
        <end position="203"/>
    </location>
</feature>
<feature type="compositionally biased region" description="Pro residues" evidence="1">
    <location>
        <begin position="148"/>
        <end position="166"/>
    </location>
</feature>
<dbReference type="RefSeq" id="WP_083060560.1">
    <property type="nucleotide sequence ID" value="NZ_JACKVM010000008.1"/>
</dbReference>
<feature type="compositionally biased region" description="Basic and acidic residues" evidence="1">
    <location>
        <begin position="177"/>
        <end position="203"/>
    </location>
</feature>
<reference evidence="2 3" key="1">
    <citation type="submission" date="2017-02" db="EMBL/GenBank/DDBJ databases">
        <title>The new phylogeny of genus Mycobacterium.</title>
        <authorList>
            <person name="Tortoli E."/>
            <person name="Trovato A."/>
            <person name="Cirillo D.M."/>
        </authorList>
    </citation>
    <scope>NUCLEOTIDE SEQUENCE [LARGE SCALE GENOMIC DNA]</scope>
    <source>
        <strain evidence="2 3">DSM 45578</strain>
    </source>
</reference>
<accession>A0A1W9YTJ8</accession>
<dbReference type="AlphaFoldDB" id="A0A1W9YTJ8"/>
<dbReference type="Proteomes" id="UP000192366">
    <property type="component" value="Unassembled WGS sequence"/>
</dbReference>
<protein>
    <submittedName>
        <fullName evidence="2">Uncharacterized protein</fullName>
    </submittedName>
</protein>
<organism evidence="2 3">
    <name type="scientific">Mycolicibacterium bacteremicum</name>
    <name type="common">Mycobacterium bacteremicum</name>
    <dbReference type="NCBI Taxonomy" id="564198"/>
    <lineage>
        <taxon>Bacteria</taxon>
        <taxon>Bacillati</taxon>
        <taxon>Actinomycetota</taxon>
        <taxon>Actinomycetes</taxon>
        <taxon>Mycobacteriales</taxon>
        <taxon>Mycobacteriaceae</taxon>
        <taxon>Mycolicibacterium</taxon>
    </lineage>
</organism>
<gene>
    <name evidence="2" type="ORF">BST17_19575</name>
</gene>
<proteinExistence type="predicted"/>